<evidence type="ECO:0000313" key="2">
    <source>
        <dbReference type="EMBL" id="CAD7402411.1"/>
    </source>
</evidence>
<protein>
    <submittedName>
        <fullName evidence="2">Uncharacterized protein</fullName>
    </submittedName>
</protein>
<dbReference type="AlphaFoldDB" id="A0A7R9GYE0"/>
<dbReference type="EMBL" id="OD001567">
    <property type="protein sequence ID" value="CAD7402411.1"/>
    <property type="molecule type" value="Genomic_DNA"/>
</dbReference>
<evidence type="ECO:0000256" key="1">
    <source>
        <dbReference type="SAM" id="MobiDB-lite"/>
    </source>
</evidence>
<sequence length="120" mass="13758">MKEGLRRLEGSAFPPPARTQPLTNIPPLRIGAFLPRDSPFRVAKNGSVWKRKLTETPNEVPCTSFDTDWTNNTTPQQVKEPVPEHYLKDLEFEENLLICHPLKGRKTGKDVFEAIDHYFV</sequence>
<proteinExistence type="predicted"/>
<feature type="region of interest" description="Disordered" evidence="1">
    <location>
        <begin position="1"/>
        <end position="24"/>
    </location>
</feature>
<accession>A0A7R9GYE0</accession>
<organism evidence="2">
    <name type="scientific">Timema poppense</name>
    <name type="common">Walking stick</name>
    <dbReference type="NCBI Taxonomy" id="170557"/>
    <lineage>
        <taxon>Eukaryota</taxon>
        <taxon>Metazoa</taxon>
        <taxon>Ecdysozoa</taxon>
        <taxon>Arthropoda</taxon>
        <taxon>Hexapoda</taxon>
        <taxon>Insecta</taxon>
        <taxon>Pterygota</taxon>
        <taxon>Neoptera</taxon>
        <taxon>Polyneoptera</taxon>
        <taxon>Phasmatodea</taxon>
        <taxon>Timematodea</taxon>
        <taxon>Timematoidea</taxon>
        <taxon>Timematidae</taxon>
        <taxon>Timema</taxon>
    </lineage>
</organism>
<reference evidence="2" key="1">
    <citation type="submission" date="2020-11" db="EMBL/GenBank/DDBJ databases">
        <authorList>
            <person name="Tran Van P."/>
        </authorList>
    </citation>
    <scope>NUCLEOTIDE SEQUENCE</scope>
</reference>
<name>A0A7R9GYE0_TIMPO</name>
<gene>
    <name evidence="2" type="ORF">TPSB3V08_LOCUS3567</name>
</gene>